<accession>A0A242KB93</accession>
<dbReference type="Pfam" id="PF02518">
    <property type="entry name" value="HATPase_c"/>
    <property type="match status" value="1"/>
</dbReference>
<dbReference type="PANTHER" id="PTHR45453:SF1">
    <property type="entry name" value="PHOSPHATE REGULON SENSOR PROTEIN PHOR"/>
    <property type="match status" value="1"/>
</dbReference>
<keyword evidence="4" id="KW-0597">Phosphoprotein</keyword>
<dbReference type="InterPro" id="IPR036890">
    <property type="entry name" value="HATPase_C_sf"/>
</dbReference>
<dbReference type="Pfam" id="PF00512">
    <property type="entry name" value="HisKA"/>
    <property type="match status" value="1"/>
</dbReference>
<keyword evidence="5" id="KW-0808">Transferase</keyword>
<keyword evidence="6" id="KW-0418">Kinase</keyword>
<dbReference type="SMART" id="SM00388">
    <property type="entry name" value="HisKA"/>
    <property type="match status" value="1"/>
</dbReference>
<dbReference type="SUPFAM" id="SSF47384">
    <property type="entry name" value="Homodimeric domain of signal transducing histidine kinase"/>
    <property type="match status" value="1"/>
</dbReference>
<dbReference type="InterPro" id="IPR050351">
    <property type="entry name" value="BphY/WalK/GraS-like"/>
</dbReference>
<evidence type="ECO:0000256" key="1">
    <source>
        <dbReference type="ARBA" id="ARBA00000085"/>
    </source>
</evidence>
<proteinExistence type="predicted"/>
<keyword evidence="11" id="KW-1185">Reference proteome</keyword>
<dbReference type="InterPro" id="IPR036097">
    <property type="entry name" value="HisK_dim/P_sf"/>
</dbReference>
<dbReference type="CDD" id="cd00082">
    <property type="entry name" value="HisKA"/>
    <property type="match status" value="1"/>
</dbReference>
<protein>
    <recommendedName>
        <fullName evidence="3">histidine kinase</fullName>
        <ecNumber evidence="3">2.7.13.3</ecNumber>
    </recommendedName>
</protein>
<dbReference type="EMBL" id="NGMM01000001">
    <property type="protein sequence ID" value="OTP18422.1"/>
    <property type="molecule type" value="Genomic_DNA"/>
</dbReference>
<dbReference type="Gene3D" id="1.10.287.130">
    <property type="match status" value="1"/>
</dbReference>
<gene>
    <name evidence="10" type="ORF">A5888_000190</name>
    <name evidence="9" type="ORF">A5888_000236</name>
</gene>
<evidence type="ECO:0000313" key="10">
    <source>
        <dbReference type="EMBL" id="WYJ88471.1"/>
    </source>
</evidence>
<organism evidence="9">
    <name type="scientific">Candidatus Enterococcus clewellii</name>
    <dbReference type="NCBI Taxonomy" id="1834193"/>
    <lineage>
        <taxon>Bacteria</taxon>
        <taxon>Bacillati</taxon>
        <taxon>Bacillota</taxon>
        <taxon>Bacilli</taxon>
        <taxon>Lactobacillales</taxon>
        <taxon>Enterococcaceae</taxon>
        <taxon>Enterococcus</taxon>
    </lineage>
</organism>
<dbReference type="GO" id="GO:0004721">
    <property type="term" value="F:phosphoprotein phosphatase activity"/>
    <property type="evidence" value="ECO:0007669"/>
    <property type="project" value="TreeGrafter"/>
</dbReference>
<feature type="domain" description="Histidine kinase" evidence="8">
    <location>
        <begin position="90"/>
        <end position="301"/>
    </location>
</feature>
<reference evidence="10" key="3">
    <citation type="submission" date="2024-03" db="EMBL/GenBank/DDBJ databases">
        <title>The Genome Sequence of Enterococcus sp. DIV0242b.</title>
        <authorList>
            <consortium name="The Broad Institute Genomics Platform"/>
            <consortium name="The Broad Institute Microbial Omics Core"/>
            <consortium name="The Broad Institute Genomic Center for Infectious Diseases"/>
            <person name="Earl A."/>
            <person name="Manson A."/>
            <person name="Gilmore M."/>
            <person name="Schwartman J."/>
            <person name="Shea T."/>
            <person name="Abouelleil A."/>
            <person name="Cao P."/>
            <person name="Chapman S."/>
            <person name="Cusick C."/>
            <person name="Young S."/>
            <person name="Neafsey D."/>
            <person name="Nusbaum C."/>
            <person name="Birren B."/>
        </authorList>
    </citation>
    <scope>NUCLEOTIDE SEQUENCE</scope>
    <source>
        <strain evidence="10">9E7_DIV0242</strain>
    </source>
</reference>
<keyword evidence="7" id="KW-0902">Two-component regulatory system</keyword>
<dbReference type="InterPro" id="IPR003594">
    <property type="entry name" value="HATPase_dom"/>
</dbReference>
<evidence type="ECO:0000256" key="4">
    <source>
        <dbReference type="ARBA" id="ARBA00022553"/>
    </source>
</evidence>
<dbReference type="RefSeq" id="WP_086347412.1">
    <property type="nucleotide sequence ID" value="NZ_CP147247.1"/>
</dbReference>
<evidence type="ECO:0000313" key="11">
    <source>
        <dbReference type="Proteomes" id="UP000195141"/>
    </source>
</evidence>
<dbReference type="Proteomes" id="UP000195141">
    <property type="component" value="Chromosome"/>
</dbReference>
<dbReference type="SUPFAM" id="SSF55874">
    <property type="entry name" value="ATPase domain of HSP90 chaperone/DNA topoisomerase II/histidine kinase"/>
    <property type="match status" value="1"/>
</dbReference>
<reference evidence="9" key="1">
    <citation type="submission" date="2017-05" db="EMBL/GenBank/DDBJ databases">
        <title>The Genome Sequence of Enterococcus sp. 9E7_DIV0242.</title>
        <authorList>
            <consortium name="The Broad Institute Genomics Platform"/>
            <consortium name="The Broad Institute Genomic Center for Infectious Diseases"/>
            <person name="Earl A."/>
            <person name="Manson A."/>
            <person name="Schwartman J."/>
            <person name="Gilmore M."/>
            <person name="Abouelleil A."/>
            <person name="Cao P."/>
            <person name="Chapman S."/>
            <person name="Cusick C."/>
            <person name="Shea T."/>
            <person name="Young S."/>
            <person name="Neafsey D."/>
            <person name="Nusbaum C."/>
            <person name="Birren B."/>
        </authorList>
    </citation>
    <scope>NUCLEOTIDE SEQUENCE [LARGE SCALE GENOMIC DNA]</scope>
    <source>
        <strain evidence="9">9E7_DIV0242</strain>
    </source>
</reference>
<evidence type="ECO:0000259" key="8">
    <source>
        <dbReference type="PROSITE" id="PS50109"/>
    </source>
</evidence>
<dbReference type="EC" id="2.7.13.3" evidence="3"/>
<sequence length="301" mass="34354">MLISGLLLGTVIVLTLLLLKSRRTYEEELEKATVILEQVIQDDFSIESLTYKEGQEAKLAFKAMRVAEINREYARQAAEEQTKTQELVADISHQMRTPLSSIMMYLELLEDEQLPQKEQKEFLNRVSASSAKLSWLISEFITIARFEAKAMKVQITDGQLNETIYQAIDMNSEQARKKRIRFSFQPKTAISLPHDAHWTREAISNILDNAVKYSLDGSEVKIEIEQLVFYTRIRIINSGRTLSASEQLLVFQKYYRGTNAGKEEGAGIGLYLVKLIVEEQGGYSVIESRNDKTTISLFLLN</sequence>
<dbReference type="GO" id="GO:0000155">
    <property type="term" value="F:phosphorelay sensor kinase activity"/>
    <property type="evidence" value="ECO:0007669"/>
    <property type="project" value="InterPro"/>
</dbReference>
<dbReference type="PANTHER" id="PTHR45453">
    <property type="entry name" value="PHOSPHATE REGULON SENSOR PROTEIN PHOR"/>
    <property type="match status" value="1"/>
</dbReference>
<dbReference type="GO" id="GO:0005886">
    <property type="term" value="C:plasma membrane"/>
    <property type="evidence" value="ECO:0007669"/>
    <property type="project" value="TreeGrafter"/>
</dbReference>
<comment type="catalytic activity">
    <reaction evidence="1">
        <text>ATP + protein L-histidine = ADP + protein N-phospho-L-histidine.</text>
        <dbReference type="EC" id="2.7.13.3"/>
    </reaction>
</comment>
<comment type="subcellular location">
    <subcellularLocation>
        <location evidence="2">Membrane</location>
    </subcellularLocation>
</comment>
<dbReference type="EMBL" id="CP147247">
    <property type="protein sequence ID" value="WYJ88471.1"/>
    <property type="molecule type" value="Genomic_DNA"/>
</dbReference>
<evidence type="ECO:0000313" key="9">
    <source>
        <dbReference type="EMBL" id="OTP18422.1"/>
    </source>
</evidence>
<evidence type="ECO:0000256" key="5">
    <source>
        <dbReference type="ARBA" id="ARBA00022679"/>
    </source>
</evidence>
<reference evidence="10" key="2">
    <citation type="submission" date="2017-05" db="EMBL/GenBank/DDBJ databases">
        <authorList>
            <consortium name="The Broad Institute Genomics Platform"/>
            <consortium name="The Broad Institute Genomic Center for Infectious Diseases"/>
            <person name="Earl A."/>
            <person name="Manson A."/>
            <person name="Schwartman J."/>
            <person name="Gilmore M."/>
            <person name="Abouelleil A."/>
            <person name="Cao P."/>
            <person name="Chapman S."/>
            <person name="Cusick C."/>
            <person name="Shea T."/>
            <person name="Young S."/>
            <person name="Neafsey D."/>
            <person name="Nusbaum C."/>
            <person name="Birren B."/>
        </authorList>
    </citation>
    <scope>NUCLEOTIDE SEQUENCE</scope>
    <source>
        <strain evidence="10">9E7_DIV0242</strain>
    </source>
</reference>
<evidence type="ECO:0000256" key="6">
    <source>
        <dbReference type="ARBA" id="ARBA00022777"/>
    </source>
</evidence>
<evidence type="ECO:0000256" key="2">
    <source>
        <dbReference type="ARBA" id="ARBA00004370"/>
    </source>
</evidence>
<dbReference type="OrthoDB" id="9773956at2"/>
<dbReference type="AlphaFoldDB" id="A0A242KB93"/>
<dbReference type="Gene3D" id="3.30.565.10">
    <property type="entry name" value="Histidine kinase-like ATPase, C-terminal domain"/>
    <property type="match status" value="1"/>
</dbReference>
<dbReference type="InterPro" id="IPR005467">
    <property type="entry name" value="His_kinase_dom"/>
</dbReference>
<evidence type="ECO:0000256" key="7">
    <source>
        <dbReference type="ARBA" id="ARBA00023012"/>
    </source>
</evidence>
<dbReference type="SMART" id="SM00387">
    <property type="entry name" value="HATPase_c"/>
    <property type="match status" value="1"/>
</dbReference>
<name>A0A242KB93_9ENTE</name>
<dbReference type="PROSITE" id="PS50109">
    <property type="entry name" value="HIS_KIN"/>
    <property type="match status" value="1"/>
</dbReference>
<evidence type="ECO:0000256" key="3">
    <source>
        <dbReference type="ARBA" id="ARBA00012438"/>
    </source>
</evidence>
<dbReference type="GO" id="GO:0016036">
    <property type="term" value="P:cellular response to phosphate starvation"/>
    <property type="evidence" value="ECO:0007669"/>
    <property type="project" value="TreeGrafter"/>
</dbReference>
<dbReference type="InterPro" id="IPR003661">
    <property type="entry name" value="HisK_dim/P_dom"/>
</dbReference>